<keyword evidence="2" id="KW-1003">Cell membrane</keyword>
<dbReference type="PANTHER" id="PTHR22750">
    <property type="entry name" value="G-PROTEIN COUPLED RECEPTOR"/>
    <property type="match status" value="1"/>
</dbReference>
<feature type="transmembrane region" description="Helical" evidence="7">
    <location>
        <begin position="169"/>
        <end position="187"/>
    </location>
</feature>
<evidence type="ECO:0000256" key="2">
    <source>
        <dbReference type="ARBA" id="ARBA00022475"/>
    </source>
</evidence>
<reference evidence="9" key="1">
    <citation type="submission" date="2019-08" db="EMBL/GenBank/DDBJ databases">
        <title>The improved chromosome-level genome for the pearl oyster Pinctada fucata martensii using PacBio sequencing and Hi-C.</title>
        <authorList>
            <person name="Zheng Z."/>
        </authorList>
    </citation>
    <scope>NUCLEOTIDE SEQUENCE</scope>
    <source>
        <strain evidence="9">ZZ-2019</strain>
        <tissue evidence="9">Adductor muscle</tissue>
    </source>
</reference>
<comment type="similarity">
    <text evidence="6">Belongs to the G-protein coupled receptor 1 family.</text>
</comment>
<dbReference type="PROSITE" id="PS50262">
    <property type="entry name" value="G_PROTEIN_RECEP_F1_2"/>
    <property type="match status" value="1"/>
</dbReference>
<keyword evidence="6" id="KW-0675">Receptor</keyword>
<evidence type="ECO:0000313" key="9">
    <source>
        <dbReference type="EMBL" id="KAK3087367.1"/>
    </source>
</evidence>
<protein>
    <recommendedName>
        <fullName evidence="8">G-protein coupled receptors family 1 profile domain-containing protein</fullName>
    </recommendedName>
</protein>
<dbReference type="InterPro" id="IPR000276">
    <property type="entry name" value="GPCR_Rhodpsn"/>
</dbReference>
<name>A0AA88XL91_PINIB</name>
<keyword evidence="10" id="KW-1185">Reference proteome</keyword>
<evidence type="ECO:0000256" key="4">
    <source>
        <dbReference type="ARBA" id="ARBA00022989"/>
    </source>
</evidence>
<dbReference type="InterPro" id="IPR017452">
    <property type="entry name" value="GPCR_Rhodpsn_7TM"/>
</dbReference>
<dbReference type="Pfam" id="PF00001">
    <property type="entry name" value="7tm_1"/>
    <property type="match status" value="1"/>
</dbReference>
<keyword evidence="6" id="KW-0297">G-protein coupled receptor</keyword>
<dbReference type="Gene3D" id="1.20.1070.10">
    <property type="entry name" value="Rhodopsin 7-helix transmembrane proteins"/>
    <property type="match status" value="1"/>
</dbReference>
<evidence type="ECO:0000256" key="6">
    <source>
        <dbReference type="RuleBase" id="RU000688"/>
    </source>
</evidence>
<feature type="domain" description="G-protein coupled receptors family 1 profile" evidence="8">
    <location>
        <begin position="65"/>
        <end position="318"/>
    </location>
</feature>
<keyword evidence="4 7" id="KW-1133">Transmembrane helix</keyword>
<sequence>MSEYSTTGNNLDITKAIYHTTGMENTSVDAFYDDITEKPYQDLKDRTYFWLGVLSVTIIPLLFGGNFLVLLSLCIFRKLRSVQNLFIGCLASFDLLLSVMALPTYTVDFWFNDILMKYKYLCLFKYASVLFSLTGSLLSLLAIAVDRYIAILHPLQYPLKMTKGKARKVIIVIWTYTITVGIIPYFWHEEEELAKKCDFFEILPRIFVILSTFFVISAVLVVSTGLYIRIFQVATRQKLKMLNMKTRFHPTSRRQLEKDTKSASAMAIVLFFFVAFWFPFMVSGPLKYLDIEENIIEVIKSIAVFLAQSNSGINPFIYCYLKTEFAVAFKLILGRIRGKNKLNADASLSSSSKDRYKSRHIRDDSCLKGEINPVFQTSVRV</sequence>
<dbReference type="GO" id="GO:0005886">
    <property type="term" value="C:plasma membrane"/>
    <property type="evidence" value="ECO:0007669"/>
    <property type="project" value="UniProtKB-SubCell"/>
</dbReference>
<evidence type="ECO:0000256" key="3">
    <source>
        <dbReference type="ARBA" id="ARBA00022692"/>
    </source>
</evidence>
<dbReference type="EMBL" id="VSWD01000011">
    <property type="protein sequence ID" value="KAK3087367.1"/>
    <property type="molecule type" value="Genomic_DNA"/>
</dbReference>
<gene>
    <name evidence="9" type="ORF">FSP39_005103</name>
</gene>
<dbReference type="PROSITE" id="PS00237">
    <property type="entry name" value="G_PROTEIN_RECEP_F1_1"/>
    <property type="match status" value="1"/>
</dbReference>
<dbReference type="SMART" id="SM01381">
    <property type="entry name" value="7TM_GPCR_Srsx"/>
    <property type="match status" value="1"/>
</dbReference>
<proteinExistence type="inferred from homology"/>
<dbReference type="Proteomes" id="UP001186944">
    <property type="component" value="Unassembled WGS sequence"/>
</dbReference>
<accession>A0AA88XL91</accession>
<organism evidence="9 10">
    <name type="scientific">Pinctada imbricata</name>
    <name type="common">Atlantic pearl-oyster</name>
    <name type="synonym">Pinctada martensii</name>
    <dbReference type="NCBI Taxonomy" id="66713"/>
    <lineage>
        <taxon>Eukaryota</taxon>
        <taxon>Metazoa</taxon>
        <taxon>Spiralia</taxon>
        <taxon>Lophotrochozoa</taxon>
        <taxon>Mollusca</taxon>
        <taxon>Bivalvia</taxon>
        <taxon>Autobranchia</taxon>
        <taxon>Pteriomorphia</taxon>
        <taxon>Pterioida</taxon>
        <taxon>Pterioidea</taxon>
        <taxon>Pteriidae</taxon>
        <taxon>Pinctada</taxon>
    </lineage>
</organism>
<feature type="transmembrane region" description="Helical" evidence="7">
    <location>
        <begin position="263"/>
        <end position="282"/>
    </location>
</feature>
<feature type="transmembrane region" description="Helical" evidence="7">
    <location>
        <begin position="207"/>
        <end position="231"/>
    </location>
</feature>
<feature type="transmembrane region" description="Helical" evidence="7">
    <location>
        <begin position="315"/>
        <end position="333"/>
    </location>
</feature>
<dbReference type="AlphaFoldDB" id="A0AA88XL91"/>
<dbReference type="GO" id="GO:0004930">
    <property type="term" value="F:G protein-coupled receptor activity"/>
    <property type="evidence" value="ECO:0007669"/>
    <property type="project" value="UniProtKB-KW"/>
</dbReference>
<feature type="transmembrane region" description="Helical" evidence="7">
    <location>
        <begin position="85"/>
        <end position="106"/>
    </location>
</feature>
<comment type="caution">
    <text evidence="9">The sequence shown here is derived from an EMBL/GenBank/DDBJ whole genome shotgun (WGS) entry which is preliminary data.</text>
</comment>
<feature type="transmembrane region" description="Helical" evidence="7">
    <location>
        <begin position="48"/>
        <end position="73"/>
    </location>
</feature>
<feature type="transmembrane region" description="Helical" evidence="7">
    <location>
        <begin position="126"/>
        <end position="149"/>
    </location>
</feature>
<dbReference type="PRINTS" id="PR00237">
    <property type="entry name" value="GPCRRHODOPSN"/>
</dbReference>
<evidence type="ECO:0000256" key="1">
    <source>
        <dbReference type="ARBA" id="ARBA00004651"/>
    </source>
</evidence>
<evidence type="ECO:0000256" key="5">
    <source>
        <dbReference type="ARBA" id="ARBA00023136"/>
    </source>
</evidence>
<dbReference type="SUPFAM" id="SSF81321">
    <property type="entry name" value="Family A G protein-coupled receptor-like"/>
    <property type="match status" value="1"/>
</dbReference>
<evidence type="ECO:0000256" key="7">
    <source>
        <dbReference type="SAM" id="Phobius"/>
    </source>
</evidence>
<evidence type="ECO:0000313" key="10">
    <source>
        <dbReference type="Proteomes" id="UP001186944"/>
    </source>
</evidence>
<evidence type="ECO:0000259" key="8">
    <source>
        <dbReference type="PROSITE" id="PS50262"/>
    </source>
</evidence>
<keyword evidence="6" id="KW-0807">Transducer</keyword>
<comment type="subcellular location">
    <subcellularLocation>
        <location evidence="1">Cell membrane</location>
        <topology evidence="1">Multi-pass membrane protein</topology>
    </subcellularLocation>
</comment>
<keyword evidence="5 7" id="KW-0472">Membrane</keyword>
<keyword evidence="3 6" id="KW-0812">Transmembrane</keyword>